<dbReference type="AlphaFoldDB" id="A0A942Z7W5"/>
<dbReference type="EMBL" id="WSFT01000042">
    <property type="protein sequence ID" value="MBS4539152.1"/>
    <property type="molecule type" value="Genomic_DNA"/>
</dbReference>
<organism evidence="1 2">
    <name type="scientific">Anaeromonas frigoriresistens</name>
    <dbReference type="NCBI Taxonomy" id="2683708"/>
    <lineage>
        <taxon>Bacteria</taxon>
        <taxon>Bacillati</taxon>
        <taxon>Bacillota</taxon>
        <taxon>Tissierellia</taxon>
        <taxon>Tissierellales</taxon>
        <taxon>Thermohalobacteraceae</taxon>
        <taxon>Anaeromonas</taxon>
    </lineage>
</organism>
<comment type="caution">
    <text evidence="1">The sequence shown here is derived from an EMBL/GenBank/DDBJ whole genome shotgun (WGS) entry which is preliminary data.</text>
</comment>
<dbReference type="RefSeq" id="WP_203367078.1">
    <property type="nucleotide sequence ID" value="NZ_WSFT01000042.1"/>
</dbReference>
<protein>
    <submittedName>
        <fullName evidence="1">Uncharacterized protein</fullName>
    </submittedName>
</protein>
<dbReference type="Proteomes" id="UP000724672">
    <property type="component" value="Unassembled WGS sequence"/>
</dbReference>
<sequence length="65" mass="7494">MNEIDVYSKLSELKEVDYKNTLAIASIIEVLVEKGIIQRNDISKKSRVLDSMSLEDLRILRLSKK</sequence>
<keyword evidence="2" id="KW-1185">Reference proteome</keyword>
<name>A0A942Z7W5_9FIRM</name>
<gene>
    <name evidence="1" type="ORF">GOQ27_11810</name>
</gene>
<evidence type="ECO:0000313" key="2">
    <source>
        <dbReference type="Proteomes" id="UP000724672"/>
    </source>
</evidence>
<accession>A0A942Z7W5</accession>
<proteinExistence type="predicted"/>
<reference evidence="1" key="1">
    <citation type="submission" date="2019-12" db="EMBL/GenBank/DDBJ databases">
        <title>Clostridiaceae gen. nov. sp. nov., isolated from sediment in Xinjiang, China.</title>
        <authorList>
            <person name="Zhang R."/>
        </authorList>
    </citation>
    <scope>NUCLEOTIDE SEQUENCE</scope>
    <source>
        <strain evidence="1">D2Q-11</strain>
    </source>
</reference>
<evidence type="ECO:0000313" key="1">
    <source>
        <dbReference type="EMBL" id="MBS4539152.1"/>
    </source>
</evidence>